<sequence>MREVAKRTEAQISHLTDLVTKFASQVLPSNSTPPPPPNPSHLPSQPLPNPKRGINVVEKGDEEKEKRKARTEWLMELLAKANDMVDPDNEDWWDKSDEENEEDSEDEDEEWEVEKEEDEVELKVEKEDVIKEVVEKEQVNETLVEEDKIVDDCGKLCLATIFEGDKVHKPILSVKSEDPGPCLVTCEVRGINIPDCSVIRELVQV</sequence>
<comment type="caution">
    <text evidence="2">The sequence shown here is derived from an EMBL/GenBank/DDBJ whole genome shotgun (WGS) entry which is preliminary data.</text>
</comment>
<evidence type="ECO:0000313" key="3">
    <source>
        <dbReference type="Proteomes" id="UP001341840"/>
    </source>
</evidence>
<evidence type="ECO:0000256" key="1">
    <source>
        <dbReference type="SAM" id="MobiDB-lite"/>
    </source>
</evidence>
<dbReference type="EMBL" id="JASCZI010272003">
    <property type="protein sequence ID" value="MED6219063.1"/>
    <property type="molecule type" value="Genomic_DNA"/>
</dbReference>
<gene>
    <name evidence="2" type="ORF">PIB30_032429</name>
</gene>
<feature type="compositionally biased region" description="Acidic residues" evidence="1">
    <location>
        <begin position="85"/>
        <end position="120"/>
    </location>
</feature>
<keyword evidence="3" id="KW-1185">Reference proteome</keyword>
<proteinExistence type="predicted"/>
<organism evidence="2 3">
    <name type="scientific">Stylosanthes scabra</name>
    <dbReference type="NCBI Taxonomy" id="79078"/>
    <lineage>
        <taxon>Eukaryota</taxon>
        <taxon>Viridiplantae</taxon>
        <taxon>Streptophyta</taxon>
        <taxon>Embryophyta</taxon>
        <taxon>Tracheophyta</taxon>
        <taxon>Spermatophyta</taxon>
        <taxon>Magnoliopsida</taxon>
        <taxon>eudicotyledons</taxon>
        <taxon>Gunneridae</taxon>
        <taxon>Pentapetalae</taxon>
        <taxon>rosids</taxon>
        <taxon>fabids</taxon>
        <taxon>Fabales</taxon>
        <taxon>Fabaceae</taxon>
        <taxon>Papilionoideae</taxon>
        <taxon>50 kb inversion clade</taxon>
        <taxon>dalbergioids sensu lato</taxon>
        <taxon>Dalbergieae</taxon>
        <taxon>Pterocarpus clade</taxon>
        <taxon>Stylosanthes</taxon>
    </lineage>
</organism>
<accession>A0ABU6ZC42</accession>
<protein>
    <submittedName>
        <fullName evidence="2">Uncharacterized protein</fullName>
    </submittedName>
</protein>
<dbReference type="Proteomes" id="UP001341840">
    <property type="component" value="Unassembled WGS sequence"/>
</dbReference>
<reference evidence="2 3" key="1">
    <citation type="journal article" date="2023" name="Plants (Basel)">
        <title>Bridging the Gap: Combining Genomics and Transcriptomics Approaches to Understand Stylosanthes scabra, an Orphan Legume from the Brazilian Caatinga.</title>
        <authorList>
            <person name="Ferreira-Neto J.R.C."/>
            <person name="da Silva M.D."/>
            <person name="Binneck E."/>
            <person name="de Melo N.F."/>
            <person name="da Silva R.H."/>
            <person name="de Melo A.L.T.M."/>
            <person name="Pandolfi V."/>
            <person name="Bustamante F.O."/>
            <person name="Brasileiro-Vidal A.C."/>
            <person name="Benko-Iseppon A.M."/>
        </authorList>
    </citation>
    <scope>NUCLEOTIDE SEQUENCE [LARGE SCALE GENOMIC DNA]</scope>
    <source>
        <tissue evidence="2">Leaves</tissue>
    </source>
</reference>
<name>A0ABU6ZC42_9FABA</name>
<feature type="region of interest" description="Disordered" evidence="1">
    <location>
        <begin position="23"/>
        <end position="122"/>
    </location>
</feature>
<evidence type="ECO:0000313" key="2">
    <source>
        <dbReference type="EMBL" id="MED6219063.1"/>
    </source>
</evidence>
<feature type="compositionally biased region" description="Pro residues" evidence="1">
    <location>
        <begin position="31"/>
        <end position="49"/>
    </location>
</feature>
<feature type="compositionally biased region" description="Basic and acidic residues" evidence="1">
    <location>
        <begin position="58"/>
        <end position="73"/>
    </location>
</feature>